<dbReference type="NCBIfam" id="TIGR01935">
    <property type="entry name" value="NOT-MenG"/>
    <property type="match status" value="1"/>
</dbReference>
<comment type="subunit">
    <text evidence="4 10">Homotrimer.</text>
</comment>
<evidence type="ECO:0000256" key="4">
    <source>
        <dbReference type="ARBA" id="ARBA00011233"/>
    </source>
</evidence>
<dbReference type="SUPFAM" id="SSF89562">
    <property type="entry name" value="RraA-like"/>
    <property type="match status" value="1"/>
</dbReference>
<dbReference type="PANTHER" id="PTHR33254:SF4">
    <property type="entry name" value="4-HYDROXY-4-METHYL-2-OXOGLUTARATE ALDOLASE 3-RELATED"/>
    <property type="match status" value="1"/>
</dbReference>
<dbReference type="AlphaFoldDB" id="A0A4Y4DN13"/>
<dbReference type="Proteomes" id="UP000316612">
    <property type="component" value="Unassembled WGS sequence"/>
</dbReference>
<organism evidence="11 12">
    <name type="scientific">Glutamicibacter uratoxydans</name>
    <name type="common">Arthrobacter uratoxydans</name>
    <dbReference type="NCBI Taxonomy" id="43667"/>
    <lineage>
        <taxon>Bacteria</taxon>
        <taxon>Bacillati</taxon>
        <taxon>Actinomycetota</taxon>
        <taxon>Actinomycetes</taxon>
        <taxon>Micrococcales</taxon>
        <taxon>Micrococcaceae</taxon>
        <taxon>Glutamicibacter</taxon>
    </lineage>
</organism>
<name>A0A4Y4DN13_GLUUR</name>
<dbReference type="NCBIfam" id="NF006875">
    <property type="entry name" value="PRK09372.1"/>
    <property type="match status" value="1"/>
</dbReference>
<dbReference type="PANTHER" id="PTHR33254">
    <property type="entry name" value="4-HYDROXY-4-METHYL-2-OXOGLUTARATE ALDOLASE 3-RELATED"/>
    <property type="match status" value="1"/>
</dbReference>
<comment type="catalytic activity">
    <reaction evidence="8 10">
        <text>oxaloacetate + H(+) = pyruvate + CO2</text>
        <dbReference type="Rhea" id="RHEA:15641"/>
        <dbReference type="ChEBI" id="CHEBI:15361"/>
        <dbReference type="ChEBI" id="CHEBI:15378"/>
        <dbReference type="ChEBI" id="CHEBI:16452"/>
        <dbReference type="ChEBI" id="CHEBI:16526"/>
        <dbReference type="EC" id="4.1.1.112"/>
    </reaction>
</comment>
<keyword evidence="12" id="KW-1185">Reference proteome</keyword>
<dbReference type="CDD" id="cd16841">
    <property type="entry name" value="RraA_family"/>
    <property type="match status" value="1"/>
</dbReference>
<dbReference type="InterPro" id="IPR005493">
    <property type="entry name" value="RraA/RraA-like"/>
</dbReference>
<dbReference type="Pfam" id="PF03737">
    <property type="entry name" value="RraA-like"/>
    <property type="match status" value="1"/>
</dbReference>
<keyword evidence="5 9" id="KW-0479">Metal-binding</keyword>
<comment type="cofactor">
    <cofactor evidence="9">
        <name>Mg(2+)</name>
        <dbReference type="ChEBI" id="CHEBI:18420"/>
    </cofactor>
</comment>
<evidence type="ECO:0000256" key="8">
    <source>
        <dbReference type="ARBA" id="ARBA00047973"/>
    </source>
</evidence>
<comment type="cofactor">
    <cofactor evidence="2 10">
        <name>a divalent metal cation</name>
        <dbReference type="ChEBI" id="CHEBI:60240"/>
    </cofactor>
</comment>
<gene>
    <name evidence="11" type="primary">rraA-1</name>
    <name evidence="11" type="ORF">AUR04nite_05320</name>
</gene>
<reference evidence="11 12" key="1">
    <citation type="submission" date="2019-06" db="EMBL/GenBank/DDBJ databases">
        <title>Whole genome shotgun sequence of Glutamicibacter uratoxydans NBRC 15515.</title>
        <authorList>
            <person name="Hosoyama A."/>
            <person name="Uohara A."/>
            <person name="Ohji S."/>
            <person name="Ichikawa N."/>
        </authorList>
    </citation>
    <scope>NUCLEOTIDE SEQUENCE [LARGE SCALE GENOMIC DNA]</scope>
    <source>
        <strain evidence="11 12">NBRC 15515</strain>
    </source>
</reference>
<keyword evidence="9" id="KW-0460">Magnesium</keyword>
<evidence type="ECO:0000313" key="11">
    <source>
        <dbReference type="EMBL" id="GED05000.1"/>
    </source>
</evidence>
<comment type="catalytic activity">
    <reaction evidence="1 10">
        <text>4-hydroxy-4-methyl-2-oxoglutarate = 2 pyruvate</text>
        <dbReference type="Rhea" id="RHEA:22748"/>
        <dbReference type="ChEBI" id="CHEBI:15361"/>
        <dbReference type="ChEBI" id="CHEBI:58276"/>
        <dbReference type="EC" id="4.1.3.17"/>
    </reaction>
</comment>
<dbReference type="EC" id="4.1.3.17" evidence="10"/>
<keyword evidence="6 10" id="KW-0456">Lyase</keyword>
<feature type="binding site" evidence="9">
    <location>
        <begin position="78"/>
        <end position="81"/>
    </location>
    <ligand>
        <name>substrate</name>
    </ligand>
</feature>
<dbReference type="InterPro" id="IPR036704">
    <property type="entry name" value="RraA/RraA-like_sf"/>
</dbReference>
<evidence type="ECO:0000313" key="12">
    <source>
        <dbReference type="Proteomes" id="UP000316612"/>
    </source>
</evidence>
<accession>A0A4Y4DN13</accession>
<dbReference type="InterPro" id="IPR010203">
    <property type="entry name" value="RraA"/>
</dbReference>
<evidence type="ECO:0000256" key="2">
    <source>
        <dbReference type="ARBA" id="ARBA00001968"/>
    </source>
</evidence>
<evidence type="ECO:0000256" key="5">
    <source>
        <dbReference type="ARBA" id="ARBA00022723"/>
    </source>
</evidence>
<sequence>MQQDPISTADLYDQYGDQLQSISIQFQDFGGRLSFHGPARTIKCHEDNGLVKETLSFPGNGAVLVVDGGGSLRYALMGDMIAANAEANGWAGVLIYGVVRDRTALAELQLGIKALGSNPRKTVKRGHGVVDEVITIGDVQIRPGAMVYADLDGVLVER</sequence>
<dbReference type="EC" id="4.1.1.112" evidence="10"/>
<dbReference type="GO" id="GO:0008948">
    <property type="term" value="F:oxaloacetate decarboxylase activity"/>
    <property type="evidence" value="ECO:0007669"/>
    <property type="project" value="UniProtKB-EC"/>
</dbReference>
<comment type="function">
    <text evidence="7 10">Catalyzes the aldol cleavage of 4-hydroxy-4-methyl-2-oxoglutarate (HMG) into 2 molecules of pyruvate. Also contains a secondary oxaloacetate (OAA) decarboxylase activity due to the common pyruvate enolate transition state formed following C-C bond cleavage in the retro-aldol and decarboxylation reactions.</text>
</comment>
<proteinExistence type="inferred from homology"/>
<comment type="similarity">
    <text evidence="3 10">Belongs to the class II aldolase/RraA-like family.</text>
</comment>
<protein>
    <recommendedName>
        <fullName evidence="10">4-hydroxy-4-methyl-2-oxoglutarate aldolase</fullName>
        <shortName evidence="10">HMG aldolase</shortName>
        <ecNumber evidence="10">4.1.1.112</ecNumber>
        <ecNumber evidence="10">4.1.3.17</ecNumber>
    </recommendedName>
    <alternativeName>
        <fullName evidence="10">Oxaloacetate decarboxylase</fullName>
    </alternativeName>
</protein>
<evidence type="ECO:0000256" key="9">
    <source>
        <dbReference type="PIRSR" id="PIRSR605493-1"/>
    </source>
</evidence>
<evidence type="ECO:0000256" key="3">
    <source>
        <dbReference type="ARBA" id="ARBA00008621"/>
    </source>
</evidence>
<dbReference type="EMBL" id="BJNY01000002">
    <property type="protein sequence ID" value="GED05000.1"/>
    <property type="molecule type" value="Genomic_DNA"/>
</dbReference>
<feature type="binding site" evidence="9">
    <location>
        <position position="100"/>
    </location>
    <ligand>
        <name>substrate</name>
    </ligand>
</feature>
<evidence type="ECO:0000256" key="7">
    <source>
        <dbReference type="ARBA" id="ARBA00025046"/>
    </source>
</evidence>
<dbReference type="GO" id="GO:0047443">
    <property type="term" value="F:4-hydroxy-4-methyl-2-oxoglutarate aldolase activity"/>
    <property type="evidence" value="ECO:0007669"/>
    <property type="project" value="UniProtKB-EC"/>
</dbReference>
<dbReference type="Gene3D" id="3.50.30.40">
    <property type="entry name" value="Ribonuclease E inhibitor RraA/RraA-like"/>
    <property type="match status" value="1"/>
</dbReference>
<evidence type="ECO:0000256" key="10">
    <source>
        <dbReference type="RuleBase" id="RU004338"/>
    </source>
</evidence>
<dbReference type="OrthoDB" id="943692at2"/>
<feature type="binding site" evidence="9">
    <location>
        <position position="101"/>
    </location>
    <ligand>
        <name>Mg(2+)</name>
        <dbReference type="ChEBI" id="CHEBI:18420"/>
    </ligand>
</feature>
<evidence type="ECO:0000256" key="6">
    <source>
        <dbReference type="ARBA" id="ARBA00023239"/>
    </source>
</evidence>
<evidence type="ECO:0000256" key="1">
    <source>
        <dbReference type="ARBA" id="ARBA00001342"/>
    </source>
</evidence>
<dbReference type="GO" id="GO:0051252">
    <property type="term" value="P:regulation of RNA metabolic process"/>
    <property type="evidence" value="ECO:0007669"/>
    <property type="project" value="InterPro"/>
</dbReference>
<dbReference type="GO" id="GO:0046872">
    <property type="term" value="F:metal ion binding"/>
    <property type="evidence" value="ECO:0007669"/>
    <property type="project" value="UniProtKB-KW"/>
</dbReference>
<dbReference type="GO" id="GO:0008428">
    <property type="term" value="F:ribonuclease inhibitor activity"/>
    <property type="evidence" value="ECO:0007669"/>
    <property type="project" value="InterPro"/>
</dbReference>
<comment type="caution">
    <text evidence="11">The sequence shown here is derived from an EMBL/GenBank/DDBJ whole genome shotgun (WGS) entry which is preliminary data.</text>
</comment>
<dbReference type="RefSeq" id="WP_141361651.1">
    <property type="nucleotide sequence ID" value="NZ_BAAAJL010000003.1"/>
</dbReference>